<evidence type="ECO:0000256" key="1">
    <source>
        <dbReference type="SAM" id="MobiDB-lite"/>
    </source>
</evidence>
<gene>
    <name evidence="2" type="ORF">HMPREF1650_03720</name>
</gene>
<evidence type="ECO:0000313" key="3">
    <source>
        <dbReference type="Proteomes" id="UP000029548"/>
    </source>
</evidence>
<feature type="region of interest" description="Disordered" evidence="1">
    <location>
        <begin position="105"/>
        <end position="158"/>
    </location>
</feature>
<dbReference type="Proteomes" id="UP000029548">
    <property type="component" value="Unassembled WGS sequence"/>
</dbReference>
<organism evidence="2 3">
    <name type="scientific">Corynebacterium freneyi DNF00450</name>
    <dbReference type="NCBI Taxonomy" id="1287475"/>
    <lineage>
        <taxon>Bacteria</taxon>
        <taxon>Bacillati</taxon>
        <taxon>Actinomycetota</taxon>
        <taxon>Actinomycetes</taxon>
        <taxon>Mycobacteriales</taxon>
        <taxon>Corynebacteriaceae</taxon>
        <taxon>Corynebacterium</taxon>
    </lineage>
</organism>
<sequence>MVALPVAAFLLAGCGTGDSYSGDETSSTTSTSTTAPSSTSSSASNTSSTTASAAENAEPTAHLVECIYAGGAWTGNGKFSDGSYAPHPDCQTKRDAQLAENPYVCPQTDWHVPDPSWCTDPSKGGRSPGGEAPVPAPVPEDPVYDSSGEAQTHHGCQQGYIDDPVLCGEMEQKYG</sequence>
<feature type="compositionally biased region" description="Low complexity" evidence="1">
    <location>
        <begin position="25"/>
        <end position="56"/>
    </location>
</feature>
<accession>A0A095Y4U7</accession>
<comment type="caution">
    <text evidence="2">The sequence shown here is derived from an EMBL/GenBank/DDBJ whole genome shotgun (WGS) entry which is preliminary data.</text>
</comment>
<reference evidence="2 3" key="1">
    <citation type="submission" date="2014-07" db="EMBL/GenBank/DDBJ databases">
        <authorList>
            <person name="McCorrison J."/>
            <person name="Sanka R."/>
            <person name="Torralba M."/>
            <person name="Gillis M."/>
            <person name="Haft D.H."/>
            <person name="Methe B."/>
            <person name="Sutton G."/>
            <person name="Nelson K.E."/>
        </authorList>
    </citation>
    <scope>NUCLEOTIDE SEQUENCE [LARGE SCALE GENOMIC DNA]</scope>
    <source>
        <strain evidence="2 3">DNF00450</strain>
    </source>
</reference>
<feature type="region of interest" description="Disordered" evidence="1">
    <location>
        <begin position="19"/>
        <end position="56"/>
    </location>
</feature>
<proteinExistence type="predicted"/>
<evidence type="ECO:0000313" key="2">
    <source>
        <dbReference type="EMBL" id="KGF17480.1"/>
    </source>
</evidence>
<dbReference type="eggNOG" id="ENOG5031K4U">
    <property type="taxonomic scope" value="Bacteria"/>
</dbReference>
<dbReference type="EMBL" id="JRNE01000039">
    <property type="protein sequence ID" value="KGF17480.1"/>
    <property type="molecule type" value="Genomic_DNA"/>
</dbReference>
<name>A0A095Y4U7_9CORY</name>
<dbReference type="AlphaFoldDB" id="A0A095Y4U7"/>
<protein>
    <submittedName>
        <fullName evidence="2">Uncharacterized protein</fullName>
    </submittedName>
</protein>